<dbReference type="Pfam" id="PF01757">
    <property type="entry name" value="Acyl_transf_3"/>
    <property type="match status" value="1"/>
</dbReference>
<dbReference type="InterPro" id="IPR002656">
    <property type="entry name" value="Acyl_transf_3_dom"/>
</dbReference>
<evidence type="ECO:0000313" key="4">
    <source>
        <dbReference type="Proteomes" id="UP000318081"/>
    </source>
</evidence>
<dbReference type="PANTHER" id="PTHR23028:SF53">
    <property type="entry name" value="ACYL_TRANSF_3 DOMAIN-CONTAINING PROTEIN"/>
    <property type="match status" value="1"/>
</dbReference>
<keyword evidence="3" id="KW-0808">Transferase</keyword>
<proteinExistence type="predicted"/>
<feature type="transmembrane region" description="Helical" evidence="1">
    <location>
        <begin position="60"/>
        <end position="78"/>
    </location>
</feature>
<keyword evidence="3" id="KW-0012">Acyltransferase</keyword>
<feature type="transmembrane region" description="Helical" evidence="1">
    <location>
        <begin position="155"/>
        <end position="173"/>
    </location>
</feature>
<dbReference type="PANTHER" id="PTHR23028">
    <property type="entry name" value="ACETYLTRANSFERASE"/>
    <property type="match status" value="1"/>
</dbReference>
<keyword evidence="1" id="KW-0812">Transmembrane</keyword>
<evidence type="ECO:0000259" key="2">
    <source>
        <dbReference type="Pfam" id="PF01757"/>
    </source>
</evidence>
<dbReference type="Proteomes" id="UP000318081">
    <property type="component" value="Chromosome"/>
</dbReference>
<dbReference type="EMBL" id="CP036432">
    <property type="protein sequence ID" value="QDV81490.1"/>
    <property type="molecule type" value="Genomic_DNA"/>
</dbReference>
<feature type="domain" description="Acyltransferase 3" evidence="2">
    <location>
        <begin position="7"/>
        <end position="342"/>
    </location>
</feature>
<keyword evidence="1" id="KW-1133">Transmembrane helix</keyword>
<evidence type="ECO:0000313" key="3">
    <source>
        <dbReference type="EMBL" id="QDV81490.1"/>
    </source>
</evidence>
<accession>A0ABX5XKJ7</accession>
<dbReference type="GO" id="GO:0016746">
    <property type="term" value="F:acyltransferase activity"/>
    <property type="evidence" value="ECO:0007669"/>
    <property type="project" value="UniProtKB-KW"/>
</dbReference>
<reference evidence="3 4" key="1">
    <citation type="submission" date="2019-02" db="EMBL/GenBank/DDBJ databases">
        <title>Deep-cultivation of Planctomycetes and their phenomic and genomic characterization uncovers novel biology.</title>
        <authorList>
            <person name="Wiegand S."/>
            <person name="Jogler M."/>
            <person name="Boedeker C."/>
            <person name="Pinto D."/>
            <person name="Vollmers J."/>
            <person name="Rivas-Marin E."/>
            <person name="Kohn T."/>
            <person name="Peeters S.H."/>
            <person name="Heuer A."/>
            <person name="Rast P."/>
            <person name="Oberbeckmann S."/>
            <person name="Bunk B."/>
            <person name="Jeske O."/>
            <person name="Meyerdierks A."/>
            <person name="Storesund J.E."/>
            <person name="Kallscheuer N."/>
            <person name="Luecker S."/>
            <person name="Lage O.M."/>
            <person name="Pohl T."/>
            <person name="Merkel B.J."/>
            <person name="Hornburger P."/>
            <person name="Mueller R.-W."/>
            <person name="Bruemmer F."/>
            <person name="Labrenz M."/>
            <person name="Spormann A.M."/>
            <person name="Op den Camp H."/>
            <person name="Overmann J."/>
            <person name="Amann R."/>
            <person name="Jetten M.S.M."/>
            <person name="Mascher T."/>
            <person name="Medema M.H."/>
            <person name="Devos D.P."/>
            <person name="Kaster A.-K."/>
            <person name="Ovreas L."/>
            <person name="Rohde M."/>
            <person name="Galperin M.Y."/>
            <person name="Jogler C."/>
        </authorList>
    </citation>
    <scope>NUCLEOTIDE SEQUENCE [LARGE SCALE GENOMIC DNA]</scope>
    <source>
        <strain evidence="3 4">TBK1r</strain>
    </source>
</reference>
<feature type="transmembrane region" description="Helical" evidence="1">
    <location>
        <begin position="299"/>
        <end position="317"/>
    </location>
</feature>
<feature type="transmembrane region" description="Helical" evidence="1">
    <location>
        <begin position="260"/>
        <end position="279"/>
    </location>
</feature>
<feature type="transmembrane region" description="Helical" evidence="1">
    <location>
        <begin position="329"/>
        <end position="347"/>
    </location>
</feature>
<gene>
    <name evidence="3" type="ORF">TBK1r_04080</name>
</gene>
<name>A0ABX5XKJ7_9BACT</name>
<dbReference type="InterPro" id="IPR050879">
    <property type="entry name" value="Acyltransferase_3"/>
</dbReference>
<evidence type="ECO:0000256" key="1">
    <source>
        <dbReference type="SAM" id="Phobius"/>
    </source>
</evidence>
<sequence>MYPKRLYNLDVSRGLAALSVVVWHWQHFFFSRERLADTFQRDSQPLYSILSPFYEHGGHFAVSFFFILSGFVFFWLYHDKIATNRCSLYQFWVYRFARLYPLHFATLLLTILLQGYFHFLNGHFFVYGFNDGYHLLLQLFFVSSWGFENGDSFNGPIWSVSIEVGLYAMFFAFAWLRGNVWLKLISTLATALVMLKFGIELRWASAVLAFFMGGLTFKTLDIYLRSKFRSHDRTILALTLALWCIIFLSGDAAHAIFSKYIYLLVLYPPTIASLVLAEIHRPEALKKVSWIGDITYSTYLLHFPLQLVFVLGVSAFGLKSEIFSQANTFLLYFAALVVLSLASFHWFERPVQSLLRQKLLKPRRERH</sequence>
<feature type="transmembrane region" description="Helical" evidence="1">
    <location>
        <begin position="99"/>
        <end position="119"/>
    </location>
</feature>
<organism evidence="3 4">
    <name type="scientific">Stieleria magnilauensis</name>
    <dbReference type="NCBI Taxonomy" id="2527963"/>
    <lineage>
        <taxon>Bacteria</taxon>
        <taxon>Pseudomonadati</taxon>
        <taxon>Planctomycetota</taxon>
        <taxon>Planctomycetia</taxon>
        <taxon>Pirellulales</taxon>
        <taxon>Pirellulaceae</taxon>
        <taxon>Stieleria</taxon>
    </lineage>
</organism>
<protein>
    <submittedName>
        <fullName evidence="3">Acyltransferase family protein</fullName>
    </submittedName>
</protein>
<feature type="transmembrane region" description="Helical" evidence="1">
    <location>
        <begin position="235"/>
        <end position="254"/>
    </location>
</feature>
<keyword evidence="4" id="KW-1185">Reference proteome</keyword>
<keyword evidence="1" id="KW-0472">Membrane</keyword>